<dbReference type="GO" id="GO:0015833">
    <property type="term" value="P:peptide transport"/>
    <property type="evidence" value="ECO:0007669"/>
    <property type="project" value="TreeGrafter"/>
</dbReference>
<evidence type="ECO:0000256" key="4">
    <source>
        <dbReference type="ARBA" id="ARBA00022729"/>
    </source>
</evidence>
<evidence type="ECO:0000256" key="5">
    <source>
        <dbReference type="ARBA" id="ARBA00022764"/>
    </source>
</evidence>
<dbReference type="PANTHER" id="PTHR30290">
    <property type="entry name" value="PERIPLASMIC BINDING COMPONENT OF ABC TRANSPORTER"/>
    <property type="match status" value="1"/>
</dbReference>
<evidence type="ECO:0000313" key="8">
    <source>
        <dbReference type="EMBL" id="OYR16603.1"/>
    </source>
</evidence>
<sequence>MTEHRNDFNLTRRTFMTGAAGLGLLAVTGMSGLITSPAAAATDGTPKKGGVLKLGIGGGSTTDNFDPRLLKDWVPVNQAYMLMNGLVEIDANNKAVPELFESWEPSADAKEWTFKIRQGVTFHNGKTLDADDIIYSINLHRGETASAARALAAEFADVAKDGDDKVRITLKSGNADLPYILSDYHFLVVPKDWTDFNKPVGTGPFVYERFQPGVRARFKRNESYWKPNTAWVDAVEVIVINDVSARTNAMMSGQVHAINQLDFKTVDLLKRNPNLNIVQSASGQHFSFLMDCTQAPFTDNNVRLAVKYAIDREQLLKTALRGYGRLGNDNPIPSSDPFFNAELPQRAYDPEKARFHLKQAGLEKLPLQLAASDAAFTGAVDAAAIFRTAAAKSGIDLNIKREPADGYWDNVWMKAPFCMSYRGGRPTADLALSVAYASTASQNDTHWKNADFDAKLLEARGMLDQAKRKEIYADLQAMISDDGGALIPMFGDYLDATSKKLKGVTTHPMFNLMGARLAEKVWLEA</sequence>
<organism evidence="8 9">
    <name type="scientific">Brucella rhizosphaerae</name>
    <dbReference type="NCBI Taxonomy" id="571254"/>
    <lineage>
        <taxon>Bacteria</taxon>
        <taxon>Pseudomonadati</taxon>
        <taxon>Pseudomonadota</taxon>
        <taxon>Alphaproteobacteria</taxon>
        <taxon>Hyphomicrobiales</taxon>
        <taxon>Brucellaceae</taxon>
        <taxon>Brucella/Ochrobactrum group</taxon>
        <taxon>Brucella</taxon>
    </lineage>
</organism>
<dbReference type="EMBL" id="NNRK01000022">
    <property type="protein sequence ID" value="OYR16603.1"/>
    <property type="molecule type" value="Genomic_DNA"/>
</dbReference>
<dbReference type="AlphaFoldDB" id="A0A256FP28"/>
<evidence type="ECO:0000256" key="3">
    <source>
        <dbReference type="ARBA" id="ARBA00022448"/>
    </source>
</evidence>
<accession>A0A256FP28</accession>
<evidence type="ECO:0000256" key="6">
    <source>
        <dbReference type="SAM" id="SignalP"/>
    </source>
</evidence>
<dbReference type="Gene3D" id="3.40.190.10">
    <property type="entry name" value="Periplasmic binding protein-like II"/>
    <property type="match status" value="1"/>
</dbReference>
<dbReference type="Proteomes" id="UP000216345">
    <property type="component" value="Unassembled WGS sequence"/>
</dbReference>
<dbReference type="RefSeq" id="WP_094575171.1">
    <property type="nucleotide sequence ID" value="NZ_JBHEEL010000014.1"/>
</dbReference>
<dbReference type="GO" id="GO:0030288">
    <property type="term" value="C:outer membrane-bounded periplasmic space"/>
    <property type="evidence" value="ECO:0007669"/>
    <property type="project" value="UniProtKB-ARBA"/>
</dbReference>
<dbReference type="InterPro" id="IPR000914">
    <property type="entry name" value="SBP_5_dom"/>
</dbReference>
<keyword evidence="4 6" id="KW-0732">Signal</keyword>
<gene>
    <name evidence="8" type="ORF">CEV32_4236</name>
</gene>
<dbReference type="GO" id="GO:1904680">
    <property type="term" value="F:peptide transmembrane transporter activity"/>
    <property type="evidence" value="ECO:0007669"/>
    <property type="project" value="TreeGrafter"/>
</dbReference>
<dbReference type="SUPFAM" id="SSF53850">
    <property type="entry name" value="Periplasmic binding protein-like II"/>
    <property type="match status" value="1"/>
</dbReference>
<proteinExistence type="inferred from homology"/>
<evidence type="ECO:0000256" key="1">
    <source>
        <dbReference type="ARBA" id="ARBA00004418"/>
    </source>
</evidence>
<dbReference type="PANTHER" id="PTHR30290:SF10">
    <property type="entry name" value="PERIPLASMIC OLIGOPEPTIDE-BINDING PROTEIN-RELATED"/>
    <property type="match status" value="1"/>
</dbReference>
<keyword evidence="3" id="KW-0813">Transport</keyword>
<evidence type="ECO:0000313" key="9">
    <source>
        <dbReference type="Proteomes" id="UP000216345"/>
    </source>
</evidence>
<comment type="caution">
    <text evidence="8">The sequence shown here is derived from an EMBL/GenBank/DDBJ whole genome shotgun (WGS) entry which is preliminary data.</text>
</comment>
<evidence type="ECO:0000259" key="7">
    <source>
        <dbReference type="Pfam" id="PF00496"/>
    </source>
</evidence>
<protein>
    <submittedName>
        <fullName evidence="8">Extracellular solute-binding protein family 5</fullName>
    </submittedName>
</protein>
<comment type="similarity">
    <text evidence="2">Belongs to the bacterial solute-binding protein 5 family.</text>
</comment>
<feature type="domain" description="Solute-binding protein family 5" evidence="7">
    <location>
        <begin position="95"/>
        <end position="435"/>
    </location>
</feature>
<dbReference type="Gene3D" id="3.90.76.10">
    <property type="entry name" value="Dipeptide-binding Protein, Domain 1"/>
    <property type="match status" value="1"/>
</dbReference>
<keyword evidence="9" id="KW-1185">Reference proteome</keyword>
<dbReference type="InterPro" id="IPR039424">
    <property type="entry name" value="SBP_5"/>
</dbReference>
<dbReference type="PIRSF" id="PIRSF002741">
    <property type="entry name" value="MppA"/>
    <property type="match status" value="1"/>
</dbReference>
<comment type="subcellular location">
    <subcellularLocation>
        <location evidence="1">Periplasm</location>
    </subcellularLocation>
</comment>
<dbReference type="InterPro" id="IPR030678">
    <property type="entry name" value="Peptide/Ni-bd"/>
</dbReference>
<keyword evidence="5" id="KW-0574">Periplasm</keyword>
<evidence type="ECO:0000256" key="2">
    <source>
        <dbReference type="ARBA" id="ARBA00005695"/>
    </source>
</evidence>
<dbReference type="PROSITE" id="PS51318">
    <property type="entry name" value="TAT"/>
    <property type="match status" value="1"/>
</dbReference>
<dbReference type="CDD" id="cd08503">
    <property type="entry name" value="PBP2_NikA_DppA_OppA_like_17"/>
    <property type="match status" value="1"/>
</dbReference>
<dbReference type="GO" id="GO:0043190">
    <property type="term" value="C:ATP-binding cassette (ABC) transporter complex"/>
    <property type="evidence" value="ECO:0007669"/>
    <property type="project" value="InterPro"/>
</dbReference>
<dbReference type="OrthoDB" id="9803988at2"/>
<dbReference type="Gene3D" id="3.10.105.10">
    <property type="entry name" value="Dipeptide-binding Protein, Domain 3"/>
    <property type="match status" value="1"/>
</dbReference>
<name>A0A256FP28_9HYPH</name>
<dbReference type="InterPro" id="IPR006311">
    <property type="entry name" value="TAT_signal"/>
</dbReference>
<dbReference type="Pfam" id="PF00496">
    <property type="entry name" value="SBP_bac_5"/>
    <property type="match status" value="1"/>
</dbReference>
<reference evidence="8 9" key="1">
    <citation type="submission" date="2017-07" db="EMBL/GenBank/DDBJ databases">
        <title>Phylogenetic study on the rhizospheric bacterium Ochrobactrum sp. A44.</title>
        <authorList>
            <person name="Krzyzanowska D.M."/>
            <person name="Ossowicki A."/>
            <person name="Rajewska M."/>
            <person name="Maciag T."/>
            <person name="Kaczynski Z."/>
            <person name="Czerwicka M."/>
            <person name="Jafra S."/>
        </authorList>
    </citation>
    <scope>NUCLEOTIDE SEQUENCE [LARGE SCALE GENOMIC DNA]</scope>
    <source>
        <strain evidence="8 9">PR17</strain>
    </source>
</reference>
<feature type="chain" id="PRO_5012197587" evidence="6">
    <location>
        <begin position="41"/>
        <end position="525"/>
    </location>
</feature>
<feature type="signal peptide" evidence="6">
    <location>
        <begin position="1"/>
        <end position="40"/>
    </location>
</feature>